<dbReference type="HAMAP" id="MF_01257">
    <property type="entry name" value="CofD"/>
    <property type="match status" value="1"/>
</dbReference>
<dbReference type="Proteomes" id="UP000298596">
    <property type="component" value="Plasmid p1"/>
</dbReference>
<protein>
    <submittedName>
        <fullName evidence="3">2-phospho-L-lactate transferase</fullName>
        <ecNumber evidence="3">2.7.8.28</ecNumber>
    </submittedName>
</protein>
<dbReference type="SUPFAM" id="SSF142338">
    <property type="entry name" value="CofD-like"/>
    <property type="match status" value="1"/>
</dbReference>
<accession>A0A4D8QC50</accession>
<proteinExistence type="inferred from homology"/>
<gene>
    <name evidence="3" type="ORF">D3867_16850</name>
</gene>
<keyword evidence="1 3" id="KW-0808">Transferase</keyword>
<reference evidence="3 4" key="1">
    <citation type="submission" date="2018-09" db="EMBL/GenBank/DDBJ databases">
        <title>Whole genome based analysis of evolution and adaptive divergence in Indian and Brazilian strains of Azospirillum brasilense.</title>
        <authorList>
            <person name="Singh C."/>
            <person name="Tripathi A.K."/>
        </authorList>
    </citation>
    <scope>NUCLEOTIDE SEQUENCE [LARGE SCALE GENOMIC DNA]</scope>
    <source>
        <strain evidence="3 4">MTCC4036</strain>
        <plasmid evidence="3 4">p1</plasmid>
    </source>
</reference>
<dbReference type="GO" id="GO:0000287">
    <property type="term" value="F:magnesium ion binding"/>
    <property type="evidence" value="ECO:0007669"/>
    <property type="project" value="InterPro"/>
</dbReference>
<dbReference type="EMBL" id="CP032331">
    <property type="protein sequence ID" value="QCO03692.1"/>
    <property type="molecule type" value="Genomic_DNA"/>
</dbReference>
<dbReference type="NCBIfam" id="TIGR01819">
    <property type="entry name" value="F420_cofD"/>
    <property type="match status" value="1"/>
</dbReference>
<evidence type="ECO:0000313" key="3">
    <source>
        <dbReference type="EMBL" id="QCO03692.1"/>
    </source>
</evidence>
<sequence length="322" mass="33950">MKSRVVILSGGIGGAKLALGLYRTLPADTLTVVVNTGDDFRHLGLAISPDIDTLVYTLADLADPQRGWGRRDETWSFMAALSTLGGPQWFQLGDGDLAMHVERTHRLADGETLSAVTADIARRLGVRATVLPMSDATVRTRLRTDTGWLDFQDYFVGRRCEPAVSEIRFDGAADAAAAPGVLAALADPDLRAVVIAPSNPYVSIDPILAVPSLRDALADTAAPIVAVSPIIGGAAVKGPTAKMMRELGATASAAEVARRYAGLIDGFVVDTVDADAELPGGMRRIVAPTLMTSLEDRERLARTVLAAAQTCPRIRPATGRGA</sequence>
<evidence type="ECO:0000256" key="1">
    <source>
        <dbReference type="ARBA" id="ARBA00022679"/>
    </source>
</evidence>
<dbReference type="InterPro" id="IPR010115">
    <property type="entry name" value="FbiA/CofD"/>
</dbReference>
<evidence type="ECO:0000313" key="4">
    <source>
        <dbReference type="Proteomes" id="UP000298596"/>
    </source>
</evidence>
<evidence type="ECO:0000256" key="2">
    <source>
        <dbReference type="ARBA" id="ARBA00022842"/>
    </source>
</evidence>
<keyword evidence="2" id="KW-0460">Magnesium</keyword>
<dbReference type="InterPro" id="IPR038136">
    <property type="entry name" value="CofD-like_dom_sf"/>
</dbReference>
<dbReference type="Gene3D" id="1.10.8.240">
    <property type="entry name" value="CofD-like domain"/>
    <property type="match status" value="1"/>
</dbReference>
<dbReference type="GO" id="GO:0043743">
    <property type="term" value="F:LPPG:FO 2-phospho-L-lactate transferase activity"/>
    <property type="evidence" value="ECO:0007669"/>
    <property type="project" value="UniProtKB-EC"/>
</dbReference>
<keyword evidence="3" id="KW-0614">Plasmid</keyword>
<dbReference type="Gene3D" id="3.40.50.10680">
    <property type="entry name" value="CofD-like domains"/>
    <property type="match status" value="1"/>
</dbReference>
<dbReference type="Pfam" id="PF01933">
    <property type="entry name" value="CofD"/>
    <property type="match status" value="1"/>
</dbReference>
<dbReference type="CDD" id="cd07186">
    <property type="entry name" value="CofD_like"/>
    <property type="match status" value="1"/>
</dbReference>
<dbReference type="PANTHER" id="PTHR43007:SF1">
    <property type="entry name" value="2-PHOSPHO-L-LACTATE TRANSFERASE"/>
    <property type="match status" value="1"/>
</dbReference>
<dbReference type="PANTHER" id="PTHR43007">
    <property type="entry name" value="2-PHOSPHO-L-LACTATE TRANSFERASE"/>
    <property type="match status" value="1"/>
</dbReference>
<dbReference type="InterPro" id="IPR002882">
    <property type="entry name" value="CofD"/>
</dbReference>
<dbReference type="AlphaFoldDB" id="A0A4D8QC50"/>
<geneLocation type="plasmid" evidence="3">
    <name>p1</name>
</geneLocation>
<organism evidence="3 4">
    <name type="scientific">Azospirillum brasilense</name>
    <dbReference type="NCBI Taxonomy" id="192"/>
    <lineage>
        <taxon>Bacteria</taxon>
        <taxon>Pseudomonadati</taxon>
        <taxon>Pseudomonadota</taxon>
        <taxon>Alphaproteobacteria</taxon>
        <taxon>Rhodospirillales</taxon>
        <taxon>Azospirillaceae</taxon>
        <taxon>Azospirillum</taxon>
    </lineage>
</organism>
<name>A0A4D8QC50_AZOBR</name>
<dbReference type="EC" id="2.7.8.28" evidence="3"/>